<evidence type="ECO:0000256" key="1">
    <source>
        <dbReference type="SAM" id="MobiDB-lite"/>
    </source>
</evidence>
<accession>A0A0C9UHY7</accession>
<keyword evidence="3" id="KW-1185">Reference proteome</keyword>
<feature type="compositionally biased region" description="Polar residues" evidence="1">
    <location>
        <begin position="398"/>
        <end position="407"/>
    </location>
</feature>
<dbReference type="HOGENOM" id="CLU_495374_0_0_1"/>
<feature type="compositionally biased region" description="Low complexity" evidence="1">
    <location>
        <begin position="387"/>
        <end position="396"/>
    </location>
</feature>
<evidence type="ECO:0000313" key="2">
    <source>
        <dbReference type="EMBL" id="KIJ42693.1"/>
    </source>
</evidence>
<protein>
    <submittedName>
        <fullName evidence="2">Uncharacterized protein</fullName>
    </submittedName>
</protein>
<dbReference type="AlphaFoldDB" id="A0A0C9UHY7"/>
<gene>
    <name evidence="2" type="ORF">M422DRAFT_254134</name>
</gene>
<feature type="region of interest" description="Disordered" evidence="1">
    <location>
        <begin position="387"/>
        <end position="409"/>
    </location>
</feature>
<dbReference type="Proteomes" id="UP000054279">
    <property type="component" value="Unassembled WGS sequence"/>
</dbReference>
<sequence length="550" mass="61285">MKSPLSIFQALESQESADGMIDERKTTNAASLVNKKLQLELSYHDPGETEAATSSTSCNFDRLILSYTKNIGLSLRVLIVPSNLDSSDLECTGCNIATLAGVDGIVQYQRILSRSQHAPHHAANARATSARLSPCRMNSEEDEIQICNVRKLGDAQWKLFDPYIARDSLARLQVRSGHGSKMQTSNCISEIALPAVNFFMRCLTLILRRRTPRFNPTSITFLVQLIITAIETIQKLIMFKITYITFELIAEDVEVLLDLDDDDSRARTEPALITLSSRRETQPLPSAPATYASQAHRSSFIYLTNILASGSRGWVDGLYRRKDDYKLIYKRPLIDRRLQHRDLRRAPLSYRDPRRTISRDLQRSLAMLSIDFSTRISRSAVPLGFEASASPSPRARTSIATRPSNSPRKMCGYGAPPLHDTSTTRTSSPSTLTSMLLSTSQLVRHPTGPLLSPSCPAPSPAVRPPVPNSFATDLPRFSQVPLLALSLLYPAQAKRPRAARRRVRHHLPTEYHAGFNLGQNYVKFGLESWVETGMKTRVCQCADAEDSVCI</sequence>
<organism evidence="2 3">
    <name type="scientific">Sphaerobolus stellatus (strain SS14)</name>
    <dbReference type="NCBI Taxonomy" id="990650"/>
    <lineage>
        <taxon>Eukaryota</taxon>
        <taxon>Fungi</taxon>
        <taxon>Dikarya</taxon>
        <taxon>Basidiomycota</taxon>
        <taxon>Agaricomycotina</taxon>
        <taxon>Agaricomycetes</taxon>
        <taxon>Phallomycetidae</taxon>
        <taxon>Geastrales</taxon>
        <taxon>Sphaerobolaceae</taxon>
        <taxon>Sphaerobolus</taxon>
    </lineage>
</organism>
<reference evidence="2 3" key="1">
    <citation type="submission" date="2014-06" db="EMBL/GenBank/DDBJ databases">
        <title>Evolutionary Origins and Diversification of the Mycorrhizal Mutualists.</title>
        <authorList>
            <consortium name="DOE Joint Genome Institute"/>
            <consortium name="Mycorrhizal Genomics Consortium"/>
            <person name="Kohler A."/>
            <person name="Kuo A."/>
            <person name="Nagy L.G."/>
            <person name="Floudas D."/>
            <person name="Copeland A."/>
            <person name="Barry K.W."/>
            <person name="Cichocki N."/>
            <person name="Veneault-Fourrey C."/>
            <person name="LaButti K."/>
            <person name="Lindquist E.A."/>
            <person name="Lipzen A."/>
            <person name="Lundell T."/>
            <person name="Morin E."/>
            <person name="Murat C."/>
            <person name="Riley R."/>
            <person name="Ohm R."/>
            <person name="Sun H."/>
            <person name="Tunlid A."/>
            <person name="Henrissat B."/>
            <person name="Grigoriev I.V."/>
            <person name="Hibbett D.S."/>
            <person name="Martin F."/>
        </authorList>
    </citation>
    <scope>NUCLEOTIDE SEQUENCE [LARGE SCALE GENOMIC DNA]</scope>
    <source>
        <strain evidence="2 3">SS14</strain>
    </source>
</reference>
<evidence type="ECO:0000313" key="3">
    <source>
        <dbReference type="Proteomes" id="UP000054279"/>
    </source>
</evidence>
<name>A0A0C9UHY7_SPHS4</name>
<proteinExistence type="predicted"/>
<dbReference type="EMBL" id="KN837128">
    <property type="protein sequence ID" value="KIJ42693.1"/>
    <property type="molecule type" value="Genomic_DNA"/>
</dbReference>